<organism evidence="1 2">
    <name type="scientific">Azospirillum baldaniorum</name>
    <dbReference type="NCBI Taxonomy" id="1064539"/>
    <lineage>
        <taxon>Bacteria</taxon>
        <taxon>Pseudomonadati</taxon>
        <taxon>Pseudomonadota</taxon>
        <taxon>Alphaproteobacteria</taxon>
        <taxon>Rhodospirillales</taxon>
        <taxon>Azospirillaceae</taxon>
        <taxon>Azospirillum</taxon>
    </lineage>
</organism>
<dbReference type="EMBL" id="HE577327">
    <property type="protein sequence ID" value="CCC99346.1"/>
    <property type="molecule type" value="Genomic_DNA"/>
</dbReference>
<name>A0A9P1JT63_9PROT</name>
<dbReference type="AlphaFoldDB" id="A0A9P1JT63"/>
<reference evidence="1 2" key="1">
    <citation type="journal article" date="2011" name="PLoS Genet.">
        <title>Azospirillum genomes reveal transition of bacteria from aquatic to terrestrial environments.</title>
        <authorList>
            <person name="Wisniewski-Dye F."/>
            <person name="Borziak K."/>
            <person name="Khalsa-Moyers G."/>
            <person name="Alexandre G."/>
            <person name="Sukharnikov L.O."/>
            <person name="Wuichet K."/>
            <person name="Hurst G.B."/>
            <person name="McDonald W.H."/>
            <person name="Robertson J.S."/>
            <person name="Barbe V."/>
            <person name="Calteau A."/>
            <person name="Rouy Z."/>
            <person name="Mangenot S."/>
            <person name="Prigent-Combaret C."/>
            <person name="Normand P."/>
            <person name="Boyer M."/>
            <person name="Siguier P."/>
            <person name="Dessaux Y."/>
            <person name="Elmerich C."/>
            <person name="Condemine G."/>
            <person name="Krishnen G."/>
            <person name="Kennedy I."/>
            <person name="Paterson A.H."/>
            <person name="Gonzalez V."/>
            <person name="Mavingui P."/>
            <person name="Zhulin I.B."/>
        </authorList>
    </citation>
    <scope>NUCLEOTIDE SEQUENCE [LARGE SCALE GENOMIC DNA]</scope>
    <source>
        <strain evidence="1 2">Sp245</strain>
    </source>
</reference>
<gene>
    <name evidence="1" type="ORF">AZOBR_200051</name>
</gene>
<dbReference type="RefSeq" id="WP_014241519.1">
    <property type="nucleotide sequence ID" value="NC_016617.1"/>
</dbReference>
<proteinExistence type="predicted"/>
<evidence type="ECO:0000313" key="2">
    <source>
        <dbReference type="Proteomes" id="UP000007319"/>
    </source>
</evidence>
<dbReference type="KEGG" id="abs:AZOBR_200051"/>
<accession>A0A9P1JT63</accession>
<keyword evidence="2" id="KW-1185">Reference proteome</keyword>
<sequence>MPIAHRKKLALVAFAVAAGAVDYFAGTNFLPMALQALMGM</sequence>
<evidence type="ECO:0000313" key="1">
    <source>
        <dbReference type="EMBL" id="CCC99346.1"/>
    </source>
</evidence>
<dbReference type="Proteomes" id="UP000007319">
    <property type="component" value="Chromosome"/>
</dbReference>
<protein>
    <submittedName>
        <fullName evidence="1">Uncharacterized protein</fullName>
    </submittedName>
</protein>